<name>A0ABU5ETL6_9BACT</name>
<dbReference type="PANTHER" id="PTHR39181">
    <property type="entry name" value="TYROSINE-PROTEIN PHOSPHATASE YWQE"/>
    <property type="match status" value="1"/>
</dbReference>
<dbReference type="RefSeq" id="WP_320685246.1">
    <property type="nucleotide sequence ID" value="NZ_JAXBLV010000024.1"/>
</dbReference>
<keyword evidence="6" id="KW-1185">Reference proteome</keyword>
<comment type="similarity">
    <text evidence="1">Belongs to the metallo-dependent hydrolases superfamily. CpsB/CapC family.</text>
</comment>
<dbReference type="PANTHER" id="PTHR39181:SF1">
    <property type="entry name" value="TYROSINE-PROTEIN PHOSPHATASE YWQE"/>
    <property type="match status" value="1"/>
</dbReference>
<proteinExistence type="inferred from homology"/>
<comment type="catalytic activity">
    <reaction evidence="4">
        <text>O-phospho-L-tyrosyl-[protein] + H2O = L-tyrosyl-[protein] + phosphate</text>
        <dbReference type="Rhea" id="RHEA:10684"/>
        <dbReference type="Rhea" id="RHEA-COMP:10136"/>
        <dbReference type="Rhea" id="RHEA-COMP:20101"/>
        <dbReference type="ChEBI" id="CHEBI:15377"/>
        <dbReference type="ChEBI" id="CHEBI:43474"/>
        <dbReference type="ChEBI" id="CHEBI:46858"/>
        <dbReference type="ChEBI" id="CHEBI:61978"/>
        <dbReference type="EC" id="3.1.3.48"/>
    </reaction>
</comment>
<dbReference type="InterPro" id="IPR016667">
    <property type="entry name" value="Caps_polysacc_synth_CpsB/CapC"/>
</dbReference>
<gene>
    <name evidence="5" type="ORF">R5W23_004999</name>
</gene>
<evidence type="ECO:0000256" key="2">
    <source>
        <dbReference type="ARBA" id="ARBA00013064"/>
    </source>
</evidence>
<evidence type="ECO:0000256" key="4">
    <source>
        <dbReference type="ARBA" id="ARBA00051722"/>
    </source>
</evidence>
<dbReference type="SUPFAM" id="SSF89550">
    <property type="entry name" value="PHP domain-like"/>
    <property type="match status" value="1"/>
</dbReference>
<dbReference type="Gene3D" id="3.20.20.140">
    <property type="entry name" value="Metal-dependent hydrolases"/>
    <property type="match status" value="1"/>
</dbReference>
<keyword evidence="3" id="KW-0378">Hydrolase</keyword>
<dbReference type="EC" id="3.1.3.48" evidence="2"/>
<organism evidence="5 6">
    <name type="scientific">Gemmata algarum</name>
    <dbReference type="NCBI Taxonomy" id="2975278"/>
    <lineage>
        <taxon>Bacteria</taxon>
        <taxon>Pseudomonadati</taxon>
        <taxon>Planctomycetota</taxon>
        <taxon>Planctomycetia</taxon>
        <taxon>Gemmatales</taxon>
        <taxon>Gemmataceae</taxon>
        <taxon>Gemmata</taxon>
    </lineage>
</organism>
<evidence type="ECO:0000256" key="3">
    <source>
        <dbReference type="ARBA" id="ARBA00022801"/>
    </source>
</evidence>
<dbReference type="Proteomes" id="UP001272242">
    <property type="component" value="Unassembled WGS sequence"/>
</dbReference>
<dbReference type="InterPro" id="IPR016195">
    <property type="entry name" value="Pol/histidinol_Pase-like"/>
</dbReference>
<dbReference type="EMBL" id="JAXBLV010000024">
    <property type="protein sequence ID" value="MDY3558304.1"/>
    <property type="molecule type" value="Genomic_DNA"/>
</dbReference>
<reference evidence="6" key="1">
    <citation type="journal article" date="2023" name="Mar. Drugs">
        <title>Gemmata algarum, a Novel Planctomycete Isolated from an Algal Mat, Displays Antimicrobial Activity.</title>
        <authorList>
            <person name="Kumar G."/>
            <person name="Kallscheuer N."/>
            <person name="Kashif M."/>
            <person name="Ahamad S."/>
            <person name="Jagadeeshwari U."/>
            <person name="Pannikurungottu S."/>
            <person name="Haufschild T."/>
            <person name="Kabuu M."/>
            <person name="Sasikala C."/>
            <person name="Jogler C."/>
            <person name="Ramana C."/>
        </authorList>
    </citation>
    <scope>NUCLEOTIDE SEQUENCE [LARGE SCALE GENOMIC DNA]</scope>
    <source>
        <strain evidence="6">JC673</strain>
    </source>
</reference>
<evidence type="ECO:0000313" key="6">
    <source>
        <dbReference type="Proteomes" id="UP001272242"/>
    </source>
</evidence>
<protein>
    <recommendedName>
        <fullName evidence="2">protein-tyrosine-phosphatase</fullName>
        <ecNumber evidence="2">3.1.3.48</ecNumber>
    </recommendedName>
</protein>
<accession>A0ABU5ETL6</accession>
<evidence type="ECO:0000256" key="1">
    <source>
        <dbReference type="ARBA" id="ARBA00005750"/>
    </source>
</evidence>
<evidence type="ECO:0000313" key="5">
    <source>
        <dbReference type="EMBL" id="MDY3558304.1"/>
    </source>
</evidence>
<dbReference type="Pfam" id="PF19567">
    <property type="entry name" value="CpsB_CapC"/>
    <property type="match status" value="1"/>
</dbReference>
<sequence>MFSLADLHVHLLAGLDDGPRTWEDSLAMCRIAVSEGVRHTIALSHQSERWQITPCQIRAAAAELQGLLVENDIPLEVFAGAEVMAAPDLIEAWDAGRLLSVGDHRKYILIEMPHRLFVDLRSVVRQFAARGVRVILAHPEQHPELLHEPKRLEELIGLGCLVQVSSGNITGPKTPADEAALQGWFRRGCVHLLGSDGHSPRKRRPLVATAAVKVREWVGRETAELICGRNGETVLRGGVLTPDPPRVERRWWPLRALFGN</sequence>
<comment type="caution">
    <text evidence="5">The sequence shown here is derived from an EMBL/GenBank/DDBJ whole genome shotgun (WGS) entry which is preliminary data.</text>
</comment>
<dbReference type="PIRSF" id="PIRSF016557">
    <property type="entry name" value="Caps_synth_CpsB"/>
    <property type="match status" value="1"/>
</dbReference>